<reference evidence="2 3" key="2">
    <citation type="journal article" date="2011" name="Stand. Genomic Sci.">
        <title>Complete genome sequence of Ferroglobus placidus AEDII12DO.</title>
        <authorList>
            <person name="Anderson I."/>
            <person name="Risso C."/>
            <person name="Holmes D."/>
            <person name="Lucas S."/>
            <person name="Copeland A."/>
            <person name="Lapidus A."/>
            <person name="Cheng J.F."/>
            <person name="Bruce D."/>
            <person name="Goodwin L."/>
            <person name="Pitluck S."/>
            <person name="Saunders E."/>
            <person name="Brettin T."/>
            <person name="Detter J.C."/>
            <person name="Han C."/>
            <person name="Tapia R."/>
            <person name="Larimer F."/>
            <person name="Land M."/>
            <person name="Hauser L."/>
            <person name="Woyke T."/>
            <person name="Lovley D."/>
            <person name="Kyrpides N."/>
            <person name="Ivanova N."/>
        </authorList>
    </citation>
    <scope>NUCLEOTIDE SEQUENCE [LARGE SCALE GENOMIC DNA]</scope>
    <source>
        <strain evidence="3">DSM 10642 / AEDII12DO</strain>
    </source>
</reference>
<sequence length="93" mass="10965">MVDRSTVLHVAELAKIELREDEVEKFARDFKKILEFFDKLDEIDPDVPPTYHVLPLKNVFRKDEPKESLPRELVLMNAKHKEEGYFKGPKVVE</sequence>
<dbReference type="AlphaFoldDB" id="D3RXA6"/>
<dbReference type="KEGG" id="fpl:Ferp_0954"/>
<dbReference type="eggNOG" id="arCOG02726">
    <property type="taxonomic scope" value="Archaea"/>
</dbReference>
<protein>
    <recommendedName>
        <fullName evidence="1">Aspartyl/glutamyl-tRNA(Asn/Gln) amidotransferase subunit C</fullName>
        <shortName evidence="1">Asp/Glu-ADT subunit C</shortName>
        <ecNumber evidence="1">6.3.5.-</ecNumber>
    </recommendedName>
</protein>
<reference evidence="3" key="1">
    <citation type="submission" date="2010-02" db="EMBL/GenBank/DDBJ databases">
        <title>Complete sequence of Ferroglobus placidus DSM 10642.</title>
        <authorList>
            <consortium name="US DOE Joint Genome Institute"/>
            <person name="Lucas S."/>
            <person name="Copeland A."/>
            <person name="Lapidus A."/>
            <person name="Cheng J.-F."/>
            <person name="Bruce D."/>
            <person name="Goodwin L."/>
            <person name="Pitluck S."/>
            <person name="Saunders E."/>
            <person name="Brettin T."/>
            <person name="Detter J.C."/>
            <person name="Han C."/>
            <person name="Tapia R."/>
            <person name="Larimer F."/>
            <person name="Land M."/>
            <person name="Hauser L."/>
            <person name="Kyrpides N."/>
            <person name="Ivanova N."/>
            <person name="Holmes D."/>
            <person name="Lovley D."/>
            <person name="Kyrpides N."/>
            <person name="Anderson I.J."/>
            <person name="Woyke T."/>
        </authorList>
    </citation>
    <scope>NUCLEOTIDE SEQUENCE [LARGE SCALE GENOMIC DNA]</scope>
    <source>
        <strain evidence="3">DSM 10642 / AEDII12DO</strain>
    </source>
</reference>
<gene>
    <name evidence="1" type="primary">gatC</name>
    <name evidence="2" type="ordered locus">Ferp_0954</name>
</gene>
<evidence type="ECO:0000313" key="3">
    <source>
        <dbReference type="Proteomes" id="UP000002613"/>
    </source>
</evidence>
<dbReference type="PANTHER" id="PTHR15004">
    <property type="entry name" value="GLUTAMYL-TRNA(GLN) AMIDOTRANSFERASE SUBUNIT C, MITOCHONDRIAL"/>
    <property type="match status" value="1"/>
</dbReference>
<keyword evidence="1" id="KW-0648">Protein biosynthesis</keyword>
<comment type="catalytic activity">
    <reaction evidence="1">
        <text>L-aspartyl-tRNA(Asn) + L-glutamine + ATP + H2O = L-asparaginyl-tRNA(Asn) + L-glutamate + ADP + phosphate + 2 H(+)</text>
        <dbReference type="Rhea" id="RHEA:14513"/>
        <dbReference type="Rhea" id="RHEA-COMP:9674"/>
        <dbReference type="Rhea" id="RHEA-COMP:9677"/>
        <dbReference type="ChEBI" id="CHEBI:15377"/>
        <dbReference type="ChEBI" id="CHEBI:15378"/>
        <dbReference type="ChEBI" id="CHEBI:29985"/>
        <dbReference type="ChEBI" id="CHEBI:30616"/>
        <dbReference type="ChEBI" id="CHEBI:43474"/>
        <dbReference type="ChEBI" id="CHEBI:58359"/>
        <dbReference type="ChEBI" id="CHEBI:78515"/>
        <dbReference type="ChEBI" id="CHEBI:78516"/>
        <dbReference type="ChEBI" id="CHEBI:456216"/>
    </reaction>
</comment>
<comment type="function">
    <text evidence="1">Allows the formation of correctly charged Asn-tRNA(Asn) or Gln-tRNA(Gln) through the transamidation of misacylated Asp-tRNA(Asn) or Glu-tRNA(Gln) in organisms which lack either or both of asparaginyl-tRNA or glutaminyl-tRNA synthetases. The reaction takes place in the presence of glutamine and ATP through an activated phospho-Asp-tRNA(Asn) or phospho-Glu-tRNA(Gln).</text>
</comment>
<evidence type="ECO:0000256" key="1">
    <source>
        <dbReference type="HAMAP-Rule" id="MF_00122"/>
    </source>
</evidence>
<keyword evidence="2" id="KW-0808">Transferase</keyword>
<dbReference type="RefSeq" id="WP_012965462.1">
    <property type="nucleotide sequence ID" value="NC_013849.1"/>
</dbReference>
<comment type="catalytic activity">
    <reaction evidence="1">
        <text>L-glutamyl-tRNA(Gln) + L-glutamine + ATP + H2O = L-glutaminyl-tRNA(Gln) + L-glutamate + ADP + phosphate + H(+)</text>
        <dbReference type="Rhea" id="RHEA:17521"/>
        <dbReference type="Rhea" id="RHEA-COMP:9681"/>
        <dbReference type="Rhea" id="RHEA-COMP:9684"/>
        <dbReference type="ChEBI" id="CHEBI:15377"/>
        <dbReference type="ChEBI" id="CHEBI:15378"/>
        <dbReference type="ChEBI" id="CHEBI:29985"/>
        <dbReference type="ChEBI" id="CHEBI:30616"/>
        <dbReference type="ChEBI" id="CHEBI:43474"/>
        <dbReference type="ChEBI" id="CHEBI:58359"/>
        <dbReference type="ChEBI" id="CHEBI:78520"/>
        <dbReference type="ChEBI" id="CHEBI:78521"/>
        <dbReference type="ChEBI" id="CHEBI:456216"/>
    </reaction>
</comment>
<keyword evidence="1" id="KW-0547">Nucleotide-binding</keyword>
<dbReference type="HOGENOM" id="CLU_105899_1_2_2"/>
<dbReference type="Pfam" id="PF02686">
    <property type="entry name" value="GatC"/>
    <property type="match status" value="1"/>
</dbReference>
<dbReference type="InterPro" id="IPR003837">
    <property type="entry name" value="GatC"/>
</dbReference>
<dbReference type="Gene3D" id="1.10.20.60">
    <property type="entry name" value="Glu-tRNAGln amidotransferase C subunit, N-terminal domain"/>
    <property type="match status" value="1"/>
</dbReference>
<dbReference type="GO" id="GO:0050567">
    <property type="term" value="F:glutaminyl-tRNA synthase (glutamine-hydrolyzing) activity"/>
    <property type="evidence" value="ECO:0007669"/>
    <property type="project" value="UniProtKB-UniRule"/>
</dbReference>
<dbReference type="GO" id="GO:0070681">
    <property type="term" value="P:glutaminyl-tRNAGln biosynthesis via transamidation"/>
    <property type="evidence" value="ECO:0007669"/>
    <property type="project" value="TreeGrafter"/>
</dbReference>
<comment type="similarity">
    <text evidence="1">Belongs to the GatC family.</text>
</comment>
<dbReference type="GO" id="GO:0016740">
    <property type="term" value="F:transferase activity"/>
    <property type="evidence" value="ECO:0007669"/>
    <property type="project" value="UniProtKB-KW"/>
</dbReference>
<organism evidence="2 3">
    <name type="scientific">Ferroglobus placidus (strain DSM 10642 / AEDII12DO)</name>
    <dbReference type="NCBI Taxonomy" id="589924"/>
    <lineage>
        <taxon>Archaea</taxon>
        <taxon>Methanobacteriati</taxon>
        <taxon>Methanobacteriota</taxon>
        <taxon>Archaeoglobi</taxon>
        <taxon>Archaeoglobales</taxon>
        <taxon>Archaeoglobaceae</taxon>
        <taxon>Ferroglobus</taxon>
    </lineage>
</organism>
<name>D3RXA6_FERPA</name>
<dbReference type="HAMAP" id="MF_00122">
    <property type="entry name" value="GatC"/>
    <property type="match status" value="1"/>
</dbReference>
<comment type="subunit">
    <text evidence="1">Heterotrimer of A, B and C subunits.</text>
</comment>
<accession>D3RXA6</accession>
<keyword evidence="3" id="KW-1185">Reference proteome</keyword>
<dbReference type="GO" id="GO:0005524">
    <property type="term" value="F:ATP binding"/>
    <property type="evidence" value="ECO:0007669"/>
    <property type="project" value="UniProtKB-KW"/>
</dbReference>
<proteinExistence type="inferred from homology"/>
<dbReference type="InterPro" id="IPR036113">
    <property type="entry name" value="Asp/Glu-ADT_sf_sub_c"/>
</dbReference>
<dbReference type="PaxDb" id="589924-Ferp_0954"/>
<dbReference type="OrthoDB" id="15210at2157"/>
<keyword evidence="1" id="KW-0436">Ligase</keyword>
<dbReference type="GO" id="GO:0006450">
    <property type="term" value="P:regulation of translational fidelity"/>
    <property type="evidence" value="ECO:0007669"/>
    <property type="project" value="InterPro"/>
</dbReference>
<dbReference type="EC" id="6.3.5.-" evidence="1"/>
<dbReference type="NCBIfam" id="TIGR00135">
    <property type="entry name" value="gatC"/>
    <property type="match status" value="1"/>
</dbReference>
<keyword evidence="1" id="KW-0067">ATP-binding</keyword>
<dbReference type="GO" id="GO:0006412">
    <property type="term" value="P:translation"/>
    <property type="evidence" value="ECO:0007669"/>
    <property type="project" value="UniProtKB-UniRule"/>
</dbReference>
<dbReference type="STRING" id="589924.Ferp_0954"/>
<dbReference type="SUPFAM" id="SSF141000">
    <property type="entry name" value="Glu-tRNAGln amidotransferase C subunit"/>
    <property type="match status" value="1"/>
</dbReference>
<dbReference type="PANTHER" id="PTHR15004:SF0">
    <property type="entry name" value="GLUTAMYL-TRNA(GLN) AMIDOTRANSFERASE SUBUNIT C, MITOCHONDRIAL"/>
    <property type="match status" value="1"/>
</dbReference>
<evidence type="ECO:0000313" key="2">
    <source>
        <dbReference type="EMBL" id="ADC65119.1"/>
    </source>
</evidence>
<dbReference type="GeneID" id="8778462"/>
<dbReference type="GO" id="GO:0050566">
    <property type="term" value="F:asparaginyl-tRNA synthase (glutamine-hydrolyzing) activity"/>
    <property type="evidence" value="ECO:0007669"/>
    <property type="project" value="RHEA"/>
</dbReference>
<dbReference type="Proteomes" id="UP000002613">
    <property type="component" value="Chromosome"/>
</dbReference>
<dbReference type="EMBL" id="CP001899">
    <property type="protein sequence ID" value="ADC65119.1"/>
    <property type="molecule type" value="Genomic_DNA"/>
</dbReference>